<dbReference type="InterPro" id="IPR001434">
    <property type="entry name" value="OmcB-like_DUF11"/>
</dbReference>
<dbReference type="InterPro" id="IPR002881">
    <property type="entry name" value="DUF58"/>
</dbReference>
<accession>A0A897N6M3</accession>
<dbReference type="KEGG" id="hds:HSR122_0964"/>
<evidence type="ECO:0000313" key="5">
    <source>
        <dbReference type="Proteomes" id="UP000662973"/>
    </source>
</evidence>
<sequence length="467" mass="49571">MTRYSHHRWSVGLAGALAFVAIGLLYGSSEPLLLAVVPLSYVAYGALSRYPEPTLDIERSLSPSAPTPGSTVTVQVTVTNGGDRTLPDLRVVDGVPDELAVTDGTPRAGLAIPAGESRSFTYGVMAKRGEYAFDSPVVRTRSISGSRVVTTDVEPGGATTLSCSTTVDRTPIDRTARRRTGTLPTDSGGPGLEFYSTREYRPGDPVSRLDWRRLARTDELSTIDFREEQATRLIVLVDVRPPARIAPRPGYPTGAGLAAYAGERVYEALRSGGHQVGVSVLGLDAGDRPGHGAGLPWVEPPAEGGSVAAARALFEAAAGVESDANAVPDPVMREWTGNATAVRDPAVGQQAARGDADEPARRDRADEPDRVEQLLARLPPGAQVLLVSPLLDDEPSELTETLLSRGVPVTVLSPDVTVSDTPGSRVAALRRRNTVTSLQFRGVTVVEWPPNESLEVVIDRSLPEVVP</sequence>
<dbReference type="Pfam" id="PF01345">
    <property type="entry name" value="DUF11"/>
    <property type="match status" value="1"/>
</dbReference>
<feature type="domain" description="DUF11" evidence="2">
    <location>
        <begin position="55"/>
        <end position="126"/>
    </location>
</feature>
<name>A0A897N6M3_9EURY</name>
<protein>
    <submittedName>
        <fullName evidence="4">Putative membrane anchored protein with extracellular vWF domain and Ig-like domain</fullName>
    </submittedName>
</protein>
<dbReference type="GeneID" id="68851615"/>
<reference evidence="4 5" key="1">
    <citation type="submission" date="2020-11" db="EMBL/GenBank/DDBJ databases">
        <title>Carbohydrate-dependent, anaerobic sulfur respiration: A novel catabolism in halophilic archaea.</title>
        <authorList>
            <person name="Sorokin D.Y."/>
            <person name="Messina E."/>
            <person name="Smedile F."/>
            <person name="La Cono V."/>
            <person name="Hallsworth J.E."/>
            <person name="Yakimov M.M."/>
        </authorList>
    </citation>
    <scope>NUCLEOTIDE SEQUENCE [LARGE SCALE GENOMIC DNA]</scope>
    <source>
        <strain evidence="4 5">HSR12-2</strain>
    </source>
</reference>
<dbReference type="RefSeq" id="WP_229111532.1">
    <property type="nucleotide sequence ID" value="NZ_CP064788.1"/>
</dbReference>
<gene>
    <name evidence="4" type="ORF">HSR122_0964</name>
</gene>
<feature type="compositionally biased region" description="Basic and acidic residues" evidence="1">
    <location>
        <begin position="354"/>
        <end position="368"/>
    </location>
</feature>
<dbReference type="Gene3D" id="2.60.40.10">
    <property type="entry name" value="Immunoglobulins"/>
    <property type="match status" value="1"/>
</dbReference>
<dbReference type="AlphaFoldDB" id="A0A897N6M3"/>
<evidence type="ECO:0000259" key="3">
    <source>
        <dbReference type="Pfam" id="PF01882"/>
    </source>
</evidence>
<evidence type="ECO:0000256" key="1">
    <source>
        <dbReference type="SAM" id="MobiDB-lite"/>
    </source>
</evidence>
<dbReference type="Proteomes" id="UP000662973">
    <property type="component" value="Chromosome"/>
</dbReference>
<dbReference type="PANTHER" id="PTHR33608:SF6">
    <property type="entry name" value="BLL2464 PROTEIN"/>
    <property type="match status" value="1"/>
</dbReference>
<keyword evidence="5" id="KW-1185">Reference proteome</keyword>
<organism evidence="4 5">
    <name type="scientific">Halapricum desulfuricans</name>
    <dbReference type="NCBI Taxonomy" id="2841257"/>
    <lineage>
        <taxon>Archaea</taxon>
        <taxon>Methanobacteriati</taxon>
        <taxon>Methanobacteriota</taxon>
        <taxon>Stenosarchaea group</taxon>
        <taxon>Halobacteria</taxon>
        <taxon>Halobacteriales</taxon>
        <taxon>Haloarculaceae</taxon>
        <taxon>Halapricum</taxon>
    </lineage>
</organism>
<dbReference type="PANTHER" id="PTHR33608">
    <property type="entry name" value="BLL2464 PROTEIN"/>
    <property type="match status" value="1"/>
</dbReference>
<feature type="region of interest" description="Disordered" evidence="1">
    <location>
        <begin position="339"/>
        <end position="368"/>
    </location>
</feature>
<evidence type="ECO:0000313" key="4">
    <source>
        <dbReference type="EMBL" id="QSG08367.1"/>
    </source>
</evidence>
<dbReference type="Pfam" id="PF01882">
    <property type="entry name" value="DUF58"/>
    <property type="match status" value="1"/>
</dbReference>
<evidence type="ECO:0000259" key="2">
    <source>
        <dbReference type="Pfam" id="PF01345"/>
    </source>
</evidence>
<dbReference type="InterPro" id="IPR013783">
    <property type="entry name" value="Ig-like_fold"/>
</dbReference>
<dbReference type="EMBL" id="CP064788">
    <property type="protein sequence ID" value="QSG08367.1"/>
    <property type="molecule type" value="Genomic_DNA"/>
</dbReference>
<feature type="domain" description="DUF58" evidence="3">
    <location>
        <begin position="197"/>
        <end position="241"/>
    </location>
</feature>
<proteinExistence type="predicted"/>